<dbReference type="STRING" id="75913.A0A0K0F6S7"/>
<dbReference type="InterPro" id="IPR027859">
    <property type="entry name" value="KATNIP_dom"/>
</dbReference>
<feature type="domain" description="KATNIP" evidence="1">
    <location>
        <begin position="99"/>
        <end position="209"/>
    </location>
</feature>
<dbReference type="InterPro" id="IPR026704">
    <property type="entry name" value="KATNIP"/>
</dbReference>
<reference evidence="3" key="2">
    <citation type="submission" date="2015-08" db="UniProtKB">
        <authorList>
            <consortium name="WormBaseParasite"/>
        </authorList>
    </citation>
    <scope>IDENTIFICATION</scope>
</reference>
<evidence type="ECO:0000313" key="3">
    <source>
        <dbReference type="WBParaSite" id="SVE_0452300.1"/>
    </source>
</evidence>
<protein>
    <submittedName>
        <fullName evidence="3">DUF4457 domain-containing protein</fullName>
    </submittedName>
</protein>
<dbReference type="AlphaFoldDB" id="A0A0K0F6S7"/>
<dbReference type="Proteomes" id="UP000035680">
    <property type="component" value="Unassembled WGS sequence"/>
</dbReference>
<accession>A0A0K0F6S7</accession>
<feature type="domain" description="KATNIP" evidence="1">
    <location>
        <begin position="293"/>
        <end position="584"/>
    </location>
</feature>
<dbReference type="Pfam" id="PF14652">
    <property type="entry name" value="DUF4457"/>
    <property type="match status" value="2"/>
</dbReference>
<dbReference type="Gene3D" id="3.80.10.10">
    <property type="entry name" value="Ribonuclease Inhibitor"/>
    <property type="match status" value="1"/>
</dbReference>
<name>A0A0K0F6S7_STRVS</name>
<proteinExistence type="predicted"/>
<reference evidence="2" key="1">
    <citation type="submission" date="2014-07" db="EMBL/GenBank/DDBJ databases">
        <authorList>
            <person name="Martin A.A"/>
            <person name="De Silva N."/>
        </authorList>
    </citation>
    <scope>NUCLEOTIDE SEQUENCE</scope>
</reference>
<dbReference type="InterPro" id="IPR032675">
    <property type="entry name" value="LRR_dom_sf"/>
</dbReference>
<dbReference type="PANTHER" id="PTHR21534">
    <property type="entry name" value="KATANIN-INTERACTING PROTEIN"/>
    <property type="match status" value="1"/>
</dbReference>
<evidence type="ECO:0000313" key="2">
    <source>
        <dbReference type="Proteomes" id="UP000035680"/>
    </source>
</evidence>
<dbReference type="WBParaSite" id="SVE_0452300.1">
    <property type="protein sequence ID" value="SVE_0452300.1"/>
    <property type="gene ID" value="SVE_0452300"/>
</dbReference>
<sequence length="600" mass="68289">MDHSCGHSGSGSNNYNSRKEENEIHFKNYFNDNIMIPELPEGCVLTLNFIESWSGSNDEFGFRGVEIFNSHGFLIHPIQTTCNGEIICGKIDKIFSISGSSIKDKSNNVIIKKKEFNDNFITIKAVFKKAEVVSMIRIYNFNKSRVDMMLGVRFIEIRLDSLPIFSGEISTSFGLSDGYGTIGDTILFTTSEEILEEVRKNDISLKYFEMITNEDDKNNYKKLANCGELQDVNISAHRPTTAESEKIESLNQLRKLSISDQEKKMKLNEMIENVEETEIDGIENCIKVKILHLELLSNWGSQEFIGLTGLQFLDIDGKPIDVSECTIKYSNVDDTSIQNLLNKKNLTLNKKNMWLTAYDSGKNNSPRITVTFKNEVYLYGLSIWNYNESEEMSCAGVKNLRLFANGKKIEDNILLRKGPGFVYYDYVQDILFNVCRRNINLFLRPNTKSIVAFIYQFQLLSTWGDDYYIGLNGIELIGRDGKKIKLKAQNIACFPESVNILSNVVNDPRVSTNLILDKPESKRTCDTWLTPLLPNNIVRIFVIFDFPTYISEILIYNYSKTPQRGVKDIVVLADDLIVFSGEVEESKKGGVGILKISLRE</sequence>
<evidence type="ECO:0000259" key="1">
    <source>
        <dbReference type="Pfam" id="PF14652"/>
    </source>
</evidence>
<dbReference type="PANTHER" id="PTHR21534:SF0">
    <property type="entry name" value="KATANIN-INTERACTING PROTEIN"/>
    <property type="match status" value="1"/>
</dbReference>
<keyword evidence="2" id="KW-1185">Reference proteome</keyword>
<organism evidence="2 3">
    <name type="scientific">Strongyloides venezuelensis</name>
    <name type="common">Threadworm</name>
    <dbReference type="NCBI Taxonomy" id="75913"/>
    <lineage>
        <taxon>Eukaryota</taxon>
        <taxon>Metazoa</taxon>
        <taxon>Ecdysozoa</taxon>
        <taxon>Nematoda</taxon>
        <taxon>Chromadorea</taxon>
        <taxon>Rhabditida</taxon>
        <taxon>Tylenchina</taxon>
        <taxon>Panagrolaimomorpha</taxon>
        <taxon>Strongyloidoidea</taxon>
        <taxon>Strongyloididae</taxon>
        <taxon>Strongyloides</taxon>
    </lineage>
</organism>